<reference evidence="8 9" key="1">
    <citation type="submission" date="2020-08" db="EMBL/GenBank/DDBJ databases">
        <title>Genomic Encyclopedia of Type Strains, Phase IV (KMG-IV): sequencing the most valuable type-strain genomes for metagenomic binning, comparative biology and taxonomic classification.</title>
        <authorList>
            <person name="Goeker M."/>
        </authorList>
    </citation>
    <scope>NUCLEOTIDE SEQUENCE [LARGE SCALE GENOMIC DNA]</scope>
    <source>
        <strain evidence="8 9">DSM 22198</strain>
    </source>
</reference>
<dbReference type="InterPro" id="IPR054353">
    <property type="entry name" value="IstA-like_C"/>
</dbReference>
<feature type="compositionally biased region" description="Polar residues" evidence="5">
    <location>
        <begin position="377"/>
        <end position="386"/>
    </location>
</feature>
<comment type="similarity">
    <text evidence="1">Belongs to the transposase IS21/IS408/IS1162 family.</text>
</comment>
<dbReference type="InterPro" id="IPR001584">
    <property type="entry name" value="Integrase_cat-core"/>
</dbReference>
<gene>
    <name evidence="8" type="ORF">FHS74_006017</name>
</gene>
<dbReference type="InterPro" id="IPR009057">
    <property type="entry name" value="Homeodomain-like_sf"/>
</dbReference>
<dbReference type="EMBL" id="JACIIZ010000036">
    <property type="protein sequence ID" value="MBB6255418.1"/>
    <property type="molecule type" value="Genomic_DNA"/>
</dbReference>
<dbReference type="Proteomes" id="UP000539175">
    <property type="component" value="Unassembled WGS sequence"/>
</dbReference>
<evidence type="ECO:0000256" key="4">
    <source>
        <dbReference type="ARBA" id="ARBA00023172"/>
    </source>
</evidence>
<keyword evidence="4" id="KW-0233">DNA recombination</keyword>
<dbReference type="InterPro" id="IPR012337">
    <property type="entry name" value="RNaseH-like_sf"/>
</dbReference>
<evidence type="ECO:0000256" key="2">
    <source>
        <dbReference type="ARBA" id="ARBA00022578"/>
    </source>
</evidence>
<keyword evidence="3" id="KW-0238">DNA-binding</keyword>
<dbReference type="GO" id="GO:0003677">
    <property type="term" value="F:DNA binding"/>
    <property type="evidence" value="ECO:0007669"/>
    <property type="project" value="UniProtKB-KW"/>
</dbReference>
<accession>A0A7X0EFW4</accession>
<dbReference type="AlphaFoldDB" id="A0A7X0EFW4"/>
<feature type="domain" description="Integrase catalytic" evidence="7">
    <location>
        <begin position="105"/>
        <end position="288"/>
    </location>
</feature>
<comment type="caution">
    <text evidence="8">The sequence shown here is derived from an EMBL/GenBank/DDBJ whole genome shotgun (WGS) entry which is preliminary data.</text>
</comment>
<evidence type="ECO:0000256" key="5">
    <source>
        <dbReference type="SAM" id="MobiDB-lite"/>
    </source>
</evidence>
<sequence length="424" mass="47487">MILELAREGLTVSAIARQTGLDRKTVRRYIAQGLEPPRYTPRPPKPTVGGPYEAYLRQRVIAVPGLSARRLLREIQALGYPGGYTAVKDYLRTVRPAAAKGYEQRFETPPGHQAQVDFAHFKTSFTDEPGVERVVWLFSLVLGHSRMLWARFVARQDLATVLRCHIAAFEALGGVPARILYDRMKTAVLGEAAGDDGTDGGIAYNARLLDLATHYGFLPKACKPYRAKTKGKVERPFRYIRQDFFLGRTFRNLDDLNGQLRQWLDQVANVRRHATTQRIVVEHFAEERPHLKPVPAIPYATVLSLERRITKDGMVSVGGNLYSVPDSTRRRAVEVQLTADQVQILEEGRRIAVHPVLEGRGRRHLIAGHRVLPPPVNSTTPRQSVPQAPPPRRPGEIVTPRDLAIYDAIGRHLAQSDAPREATP</sequence>
<dbReference type="GO" id="GO:0032196">
    <property type="term" value="P:transposition"/>
    <property type="evidence" value="ECO:0007669"/>
    <property type="project" value="UniProtKB-KW"/>
</dbReference>
<dbReference type="GO" id="GO:0015074">
    <property type="term" value="P:DNA integration"/>
    <property type="evidence" value="ECO:0007669"/>
    <property type="project" value="InterPro"/>
</dbReference>
<evidence type="ECO:0000259" key="6">
    <source>
        <dbReference type="PROSITE" id="PS50531"/>
    </source>
</evidence>
<dbReference type="PROSITE" id="PS50531">
    <property type="entry name" value="HTH_IS21"/>
    <property type="match status" value="1"/>
</dbReference>
<evidence type="ECO:0000259" key="7">
    <source>
        <dbReference type="PROSITE" id="PS50994"/>
    </source>
</evidence>
<dbReference type="Gene3D" id="3.30.420.10">
    <property type="entry name" value="Ribonuclease H-like superfamily/Ribonuclease H"/>
    <property type="match status" value="1"/>
</dbReference>
<dbReference type="Pfam" id="PF00665">
    <property type="entry name" value="rve"/>
    <property type="match status" value="1"/>
</dbReference>
<keyword evidence="2" id="KW-0815">Transposition</keyword>
<evidence type="ECO:0000256" key="3">
    <source>
        <dbReference type="ARBA" id="ARBA00023125"/>
    </source>
</evidence>
<dbReference type="Gene3D" id="1.10.10.60">
    <property type="entry name" value="Homeodomain-like"/>
    <property type="match status" value="1"/>
</dbReference>
<evidence type="ECO:0000313" key="8">
    <source>
        <dbReference type="EMBL" id="MBB6255418.1"/>
    </source>
</evidence>
<evidence type="ECO:0000313" key="9">
    <source>
        <dbReference type="Proteomes" id="UP000539175"/>
    </source>
</evidence>
<name>A0A7X0EFW4_9PROT</name>
<dbReference type="PANTHER" id="PTHR35004">
    <property type="entry name" value="TRANSPOSASE RV3428C-RELATED"/>
    <property type="match status" value="1"/>
</dbReference>
<dbReference type="NCBIfam" id="NF033546">
    <property type="entry name" value="transpos_IS21"/>
    <property type="match status" value="1"/>
</dbReference>
<dbReference type="Pfam" id="PF22483">
    <property type="entry name" value="Mu-transpos_C_2"/>
    <property type="match status" value="1"/>
</dbReference>
<dbReference type="PROSITE" id="PS50994">
    <property type="entry name" value="INTEGRASE"/>
    <property type="match status" value="1"/>
</dbReference>
<feature type="region of interest" description="Disordered" evidence="5">
    <location>
        <begin position="370"/>
        <end position="398"/>
    </location>
</feature>
<dbReference type="PANTHER" id="PTHR35004:SF6">
    <property type="entry name" value="TRANSPOSASE"/>
    <property type="match status" value="1"/>
</dbReference>
<evidence type="ECO:0000256" key="1">
    <source>
        <dbReference type="ARBA" id="ARBA00009277"/>
    </source>
</evidence>
<keyword evidence="9" id="KW-1185">Reference proteome</keyword>
<dbReference type="InterPro" id="IPR017894">
    <property type="entry name" value="HTH_IS21_transposase_type"/>
</dbReference>
<dbReference type="GO" id="GO:0006310">
    <property type="term" value="P:DNA recombination"/>
    <property type="evidence" value="ECO:0007669"/>
    <property type="project" value="UniProtKB-KW"/>
</dbReference>
<protein>
    <submittedName>
        <fullName evidence="8">Transposase</fullName>
    </submittedName>
</protein>
<proteinExistence type="inferred from homology"/>
<dbReference type="SUPFAM" id="SSF53098">
    <property type="entry name" value="Ribonuclease H-like"/>
    <property type="match status" value="1"/>
</dbReference>
<dbReference type="InterPro" id="IPR036397">
    <property type="entry name" value="RNaseH_sf"/>
</dbReference>
<feature type="domain" description="HTH IS21-type" evidence="6">
    <location>
        <begin position="1"/>
        <end position="60"/>
    </location>
</feature>
<organism evidence="8 9">
    <name type="scientific">Nitrospirillum iridis</name>
    <dbReference type="NCBI Taxonomy" id="765888"/>
    <lineage>
        <taxon>Bacteria</taxon>
        <taxon>Pseudomonadati</taxon>
        <taxon>Pseudomonadota</taxon>
        <taxon>Alphaproteobacteria</taxon>
        <taxon>Rhodospirillales</taxon>
        <taxon>Azospirillaceae</taxon>
        <taxon>Nitrospirillum</taxon>
    </lineage>
</organism>
<dbReference type="SUPFAM" id="SSF46689">
    <property type="entry name" value="Homeodomain-like"/>
    <property type="match status" value="1"/>
</dbReference>